<dbReference type="CDD" id="cd00207">
    <property type="entry name" value="fer2"/>
    <property type="match status" value="1"/>
</dbReference>
<keyword evidence="11" id="KW-0520">NAD</keyword>
<dbReference type="PROSITE" id="PS51085">
    <property type="entry name" value="2FE2S_FER_2"/>
    <property type="match status" value="1"/>
</dbReference>
<dbReference type="PROSITE" id="PS51379">
    <property type="entry name" value="4FE4S_FER_2"/>
    <property type="match status" value="1"/>
</dbReference>
<dbReference type="PANTHER" id="PTHR24960:SF84">
    <property type="entry name" value="HYDROGENASE SUBUNIT"/>
    <property type="match status" value="1"/>
</dbReference>
<evidence type="ECO:0000256" key="3">
    <source>
        <dbReference type="ARBA" id="ARBA00005404"/>
    </source>
</evidence>
<evidence type="ECO:0000256" key="11">
    <source>
        <dbReference type="ARBA" id="ARBA00023027"/>
    </source>
</evidence>
<dbReference type="EMBL" id="BARW01027958">
    <property type="protein sequence ID" value="GAJ07665.1"/>
    <property type="molecule type" value="Genomic_DNA"/>
</dbReference>
<name>X1VIY6_9ZZZZ</name>
<comment type="subcellular location">
    <subcellularLocation>
        <location evidence="2">Membrane</location>
    </subcellularLocation>
</comment>
<evidence type="ECO:0000313" key="16">
    <source>
        <dbReference type="EMBL" id="GAJ07665.1"/>
    </source>
</evidence>
<feature type="domain" description="2Fe-2S ferredoxin-type" evidence="14">
    <location>
        <begin position="1"/>
        <end position="81"/>
    </location>
</feature>
<dbReference type="InterPro" id="IPR000283">
    <property type="entry name" value="NADH_UbQ_OxRdtase_75kDa_su_CS"/>
</dbReference>
<dbReference type="InterPro" id="IPR017896">
    <property type="entry name" value="4Fe4S_Fe-S-bd"/>
</dbReference>
<keyword evidence="12" id="KW-0472">Membrane</keyword>
<dbReference type="SUPFAM" id="SSF54292">
    <property type="entry name" value="2Fe-2S ferredoxin-like"/>
    <property type="match status" value="1"/>
</dbReference>
<keyword evidence="5" id="KW-0001">2Fe-2S</keyword>
<proteinExistence type="inferred from homology"/>
<dbReference type="GO" id="GO:0051539">
    <property type="term" value="F:4 iron, 4 sulfur cluster binding"/>
    <property type="evidence" value="ECO:0007669"/>
    <property type="project" value="UniProtKB-KW"/>
</dbReference>
<comment type="caution">
    <text evidence="16">The sequence shown here is derived from an EMBL/GenBank/DDBJ whole genome shotgun (WGS) entry which is preliminary data.</text>
</comment>
<dbReference type="Gene3D" id="3.10.20.740">
    <property type="match status" value="1"/>
</dbReference>
<evidence type="ECO:0000256" key="4">
    <source>
        <dbReference type="ARBA" id="ARBA00022485"/>
    </source>
</evidence>
<keyword evidence="9" id="KW-0408">Iron</keyword>
<dbReference type="Pfam" id="PF13510">
    <property type="entry name" value="Fer2_4"/>
    <property type="match status" value="1"/>
</dbReference>
<evidence type="ECO:0008006" key="17">
    <source>
        <dbReference type="Google" id="ProtNLM"/>
    </source>
</evidence>
<protein>
    <recommendedName>
        <fullName evidence="17">2Fe-2S ferredoxin-type domain-containing protein</fullName>
    </recommendedName>
</protein>
<keyword evidence="6" id="KW-0479">Metal-binding</keyword>
<dbReference type="Pfam" id="PF12838">
    <property type="entry name" value="Fer4_7"/>
    <property type="match status" value="1"/>
</dbReference>
<reference evidence="16" key="1">
    <citation type="journal article" date="2014" name="Front. Microbiol.">
        <title>High frequency of phylogenetically diverse reductive dehalogenase-homologous genes in deep subseafloor sedimentary metagenomes.</title>
        <authorList>
            <person name="Kawai M."/>
            <person name="Futagami T."/>
            <person name="Toyoda A."/>
            <person name="Takaki Y."/>
            <person name="Nishi S."/>
            <person name="Hori S."/>
            <person name="Arai W."/>
            <person name="Tsubouchi T."/>
            <person name="Morono Y."/>
            <person name="Uchiyama I."/>
            <person name="Ito T."/>
            <person name="Fujiyama A."/>
            <person name="Inagaki F."/>
            <person name="Takami H."/>
        </authorList>
    </citation>
    <scope>NUCLEOTIDE SEQUENCE</scope>
    <source>
        <strain evidence="16">Expedition CK06-06</strain>
    </source>
</reference>
<evidence type="ECO:0000256" key="5">
    <source>
        <dbReference type="ARBA" id="ARBA00022714"/>
    </source>
</evidence>
<dbReference type="SUPFAM" id="SSF54862">
    <property type="entry name" value="4Fe-4S ferredoxins"/>
    <property type="match status" value="1"/>
</dbReference>
<dbReference type="GO" id="GO:0051537">
    <property type="term" value="F:2 iron, 2 sulfur cluster binding"/>
    <property type="evidence" value="ECO:0007669"/>
    <property type="project" value="UniProtKB-KW"/>
</dbReference>
<dbReference type="GO" id="GO:0042773">
    <property type="term" value="P:ATP synthesis coupled electron transport"/>
    <property type="evidence" value="ECO:0007669"/>
    <property type="project" value="InterPro"/>
</dbReference>
<evidence type="ECO:0000256" key="12">
    <source>
        <dbReference type="ARBA" id="ARBA00023136"/>
    </source>
</evidence>
<evidence type="ECO:0000256" key="6">
    <source>
        <dbReference type="ARBA" id="ARBA00022723"/>
    </source>
</evidence>
<evidence type="ECO:0000256" key="8">
    <source>
        <dbReference type="ARBA" id="ARBA00022967"/>
    </source>
</evidence>
<evidence type="ECO:0000256" key="7">
    <source>
        <dbReference type="ARBA" id="ARBA00022737"/>
    </source>
</evidence>
<dbReference type="InterPro" id="IPR017900">
    <property type="entry name" value="4Fe4S_Fe_S_CS"/>
</dbReference>
<evidence type="ECO:0000256" key="2">
    <source>
        <dbReference type="ARBA" id="ARBA00004370"/>
    </source>
</evidence>
<gene>
    <name evidence="16" type="ORF">S12H4_45248</name>
</gene>
<evidence type="ECO:0000256" key="1">
    <source>
        <dbReference type="ARBA" id="ARBA00001966"/>
    </source>
</evidence>
<evidence type="ECO:0000256" key="9">
    <source>
        <dbReference type="ARBA" id="ARBA00023004"/>
    </source>
</evidence>
<keyword evidence="10" id="KW-0411">Iron-sulfur</keyword>
<comment type="cofactor">
    <cofactor evidence="1">
        <name>[4Fe-4S] cluster</name>
        <dbReference type="ChEBI" id="CHEBI:49883"/>
    </cofactor>
</comment>
<evidence type="ECO:0000259" key="14">
    <source>
        <dbReference type="PROSITE" id="PS51085"/>
    </source>
</evidence>
<dbReference type="AlphaFoldDB" id="X1VIY6"/>
<keyword evidence="8" id="KW-1278">Translocase</keyword>
<dbReference type="PROSITE" id="PS00641">
    <property type="entry name" value="COMPLEX1_75K_1"/>
    <property type="match status" value="1"/>
</dbReference>
<dbReference type="InterPro" id="IPR001041">
    <property type="entry name" value="2Fe-2S_ferredoxin-type"/>
</dbReference>
<comment type="similarity">
    <text evidence="3">Belongs to the complex I 75 kDa subunit family.</text>
</comment>
<sequence length="229" mass="25574">MVTLTIDGREIQVEEEKTILEVARENGIDIPALCYHEEVAPYGACRMCLVEIITRRGRKRLVASCLYPVEEGLTVKTDTKRVNDVRRTVIELLLARCPDSEVIQDWAHRLGVDGSRFRAEEGNRKCILCALCNRVCQEVVGVSAISLANRGVDRRMTTPFNDFSEACIGCGSCAYVCPTGAISFEDEGGTRTITMPHVTMEFKLKQCAKCGKYWGSREAVSIHCQDSRF</sequence>
<keyword evidence="7" id="KW-0677">Repeat</keyword>
<dbReference type="InterPro" id="IPR036010">
    <property type="entry name" value="2Fe-2S_ferredoxin-like_sf"/>
</dbReference>
<keyword evidence="4" id="KW-0004">4Fe-4S</keyword>
<dbReference type="InterPro" id="IPR050157">
    <property type="entry name" value="PSI_iron-sulfur_center"/>
</dbReference>
<dbReference type="PANTHER" id="PTHR24960">
    <property type="entry name" value="PHOTOSYSTEM I IRON-SULFUR CENTER-RELATED"/>
    <property type="match status" value="1"/>
</dbReference>
<dbReference type="GO" id="GO:0046872">
    <property type="term" value="F:metal ion binding"/>
    <property type="evidence" value="ECO:0007669"/>
    <property type="project" value="UniProtKB-KW"/>
</dbReference>
<dbReference type="Gene3D" id="3.30.70.20">
    <property type="match status" value="1"/>
</dbReference>
<feature type="domain" description="4Fe-4S ferredoxin-type" evidence="15">
    <location>
        <begin position="157"/>
        <end position="187"/>
    </location>
</feature>
<dbReference type="FunFam" id="3.30.70.20:FF:000035">
    <property type="entry name" value="Iron hydrogenase 1"/>
    <property type="match status" value="1"/>
</dbReference>
<evidence type="ECO:0000259" key="15">
    <source>
        <dbReference type="PROSITE" id="PS51379"/>
    </source>
</evidence>
<accession>X1VIY6</accession>
<dbReference type="FunFam" id="3.10.20.740:FF:000004">
    <property type="entry name" value="NADH-quinone oxidoreductase"/>
    <property type="match status" value="1"/>
</dbReference>
<comment type="cofactor">
    <cofactor evidence="13">
        <name>[2Fe-2S] cluster</name>
        <dbReference type="ChEBI" id="CHEBI:190135"/>
    </cofactor>
</comment>
<dbReference type="GO" id="GO:0016020">
    <property type="term" value="C:membrane"/>
    <property type="evidence" value="ECO:0007669"/>
    <property type="project" value="UniProtKB-SubCell"/>
</dbReference>
<feature type="non-terminal residue" evidence="16">
    <location>
        <position position="229"/>
    </location>
</feature>
<evidence type="ECO:0000256" key="13">
    <source>
        <dbReference type="ARBA" id="ARBA00034078"/>
    </source>
</evidence>
<dbReference type="PROSITE" id="PS00198">
    <property type="entry name" value="4FE4S_FER_1"/>
    <property type="match status" value="1"/>
</dbReference>
<dbReference type="GO" id="GO:0008137">
    <property type="term" value="F:NADH dehydrogenase (ubiquinone) activity"/>
    <property type="evidence" value="ECO:0007669"/>
    <property type="project" value="InterPro"/>
</dbReference>
<organism evidence="16">
    <name type="scientific">marine sediment metagenome</name>
    <dbReference type="NCBI Taxonomy" id="412755"/>
    <lineage>
        <taxon>unclassified sequences</taxon>
        <taxon>metagenomes</taxon>
        <taxon>ecological metagenomes</taxon>
    </lineage>
</organism>
<evidence type="ECO:0000256" key="10">
    <source>
        <dbReference type="ARBA" id="ARBA00023014"/>
    </source>
</evidence>